<reference evidence="2 3" key="1">
    <citation type="submission" date="2017-07" db="EMBL/GenBank/DDBJ databases">
        <authorList>
            <person name="Talla V."/>
            <person name="Backstrom N."/>
        </authorList>
    </citation>
    <scope>NUCLEOTIDE SEQUENCE [LARGE SCALE GENOMIC DNA]</scope>
</reference>
<dbReference type="AlphaFoldDB" id="A0A5E4PNZ1"/>
<sequence>MHNKRKRNREPNIKPFPASIGGDQNYAMQDYNFHDNYNSGINSFGFGYDAYGSGHSRGHPSFYRQNSMIVDHRQYYPITTREKYRNFGKPSNNSSGFESRPESNIVSQFQQQKSSNLHTGSGNFGSTFNNTRGPESNTATQFQQQKSFNVNRGAGFWKIIMHHNFNSTNLIVSKVAPETLRMISRTQEIWKARKKRHQFNNQELIMSKLAKGLIIKTIENKKRNLILWDGLVVDWGDLGKVL</sequence>
<feature type="region of interest" description="Disordered" evidence="1">
    <location>
        <begin position="84"/>
        <end position="137"/>
    </location>
</feature>
<dbReference type="Proteomes" id="UP000324832">
    <property type="component" value="Unassembled WGS sequence"/>
</dbReference>
<keyword evidence="3" id="KW-1185">Reference proteome</keyword>
<evidence type="ECO:0000313" key="2">
    <source>
        <dbReference type="EMBL" id="VVC86787.1"/>
    </source>
</evidence>
<gene>
    <name evidence="2" type="ORF">LSINAPIS_LOCUS540</name>
</gene>
<feature type="region of interest" description="Disordered" evidence="1">
    <location>
        <begin position="1"/>
        <end position="21"/>
    </location>
</feature>
<accession>A0A5E4PNZ1</accession>
<evidence type="ECO:0000313" key="3">
    <source>
        <dbReference type="Proteomes" id="UP000324832"/>
    </source>
</evidence>
<protein>
    <submittedName>
        <fullName evidence="2">Uncharacterized protein</fullName>
    </submittedName>
</protein>
<feature type="compositionally biased region" description="Polar residues" evidence="1">
    <location>
        <begin position="89"/>
        <end position="137"/>
    </location>
</feature>
<organism evidence="2 3">
    <name type="scientific">Leptidea sinapis</name>
    <dbReference type="NCBI Taxonomy" id="189913"/>
    <lineage>
        <taxon>Eukaryota</taxon>
        <taxon>Metazoa</taxon>
        <taxon>Ecdysozoa</taxon>
        <taxon>Arthropoda</taxon>
        <taxon>Hexapoda</taxon>
        <taxon>Insecta</taxon>
        <taxon>Pterygota</taxon>
        <taxon>Neoptera</taxon>
        <taxon>Endopterygota</taxon>
        <taxon>Lepidoptera</taxon>
        <taxon>Glossata</taxon>
        <taxon>Ditrysia</taxon>
        <taxon>Papilionoidea</taxon>
        <taxon>Pieridae</taxon>
        <taxon>Dismorphiinae</taxon>
        <taxon>Leptidea</taxon>
    </lineage>
</organism>
<name>A0A5E4PNZ1_9NEOP</name>
<proteinExistence type="predicted"/>
<evidence type="ECO:0000256" key="1">
    <source>
        <dbReference type="SAM" id="MobiDB-lite"/>
    </source>
</evidence>
<dbReference type="EMBL" id="FZQP02000018">
    <property type="protein sequence ID" value="VVC86787.1"/>
    <property type="molecule type" value="Genomic_DNA"/>
</dbReference>